<organism evidence="6 7">
    <name type="scientific">Dellaglioa algida</name>
    <dbReference type="NCBI Taxonomy" id="105612"/>
    <lineage>
        <taxon>Bacteria</taxon>
        <taxon>Bacillati</taxon>
        <taxon>Bacillota</taxon>
        <taxon>Bacilli</taxon>
        <taxon>Lactobacillales</taxon>
        <taxon>Lactobacillaceae</taxon>
        <taxon>Dellaglioa</taxon>
    </lineage>
</organism>
<accession>A0A5C6MBS7</accession>
<dbReference type="InterPro" id="IPR017871">
    <property type="entry name" value="ABC_transporter-like_CS"/>
</dbReference>
<dbReference type="GO" id="GO:0016887">
    <property type="term" value="F:ATP hydrolysis activity"/>
    <property type="evidence" value="ECO:0007669"/>
    <property type="project" value="InterPro"/>
</dbReference>
<dbReference type="GO" id="GO:0005524">
    <property type="term" value="F:ATP binding"/>
    <property type="evidence" value="ECO:0007669"/>
    <property type="project" value="UniProtKB-KW"/>
</dbReference>
<proteinExistence type="inferred from homology"/>
<dbReference type="Gene3D" id="3.40.50.300">
    <property type="entry name" value="P-loop containing nucleotide triphosphate hydrolases"/>
    <property type="match status" value="1"/>
</dbReference>
<keyword evidence="4 6" id="KW-0067">ATP-binding</keyword>
<evidence type="ECO:0000256" key="3">
    <source>
        <dbReference type="ARBA" id="ARBA00022741"/>
    </source>
</evidence>
<evidence type="ECO:0000313" key="7">
    <source>
        <dbReference type="Proteomes" id="UP000321659"/>
    </source>
</evidence>
<evidence type="ECO:0000313" key="6">
    <source>
        <dbReference type="EMBL" id="TWW10434.1"/>
    </source>
</evidence>
<dbReference type="PANTHER" id="PTHR43335:SF4">
    <property type="entry name" value="ABC TRANSPORTER, ATP-BINDING PROTEIN"/>
    <property type="match status" value="1"/>
</dbReference>
<gene>
    <name evidence="6" type="ORF">LABALGLTS371_14270</name>
</gene>
<evidence type="ECO:0000256" key="4">
    <source>
        <dbReference type="ARBA" id="ARBA00022840"/>
    </source>
</evidence>
<dbReference type="AlphaFoldDB" id="A0A5C6MBS7"/>
<comment type="caution">
    <text evidence="6">The sequence shown here is derived from an EMBL/GenBank/DDBJ whole genome shotgun (WGS) entry which is preliminary data.</text>
</comment>
<protein>
    <submittedName>
        <fullName evidence="6">ABC transporter ATP-binding protein</fullName>
    </submittedName>
</protein>
<sequence length="301" mass="33417">MKEMLTINNLTKSFGKKTVLKGIDFKISEGEIVGLVGANGAGKTTIMKSILGLASYQAGEITIDGKMVSTTSHQALEEVGALIEYPGIYPFLSGYDHLKLFSENNTKEELDEIVADLHMTDYINRKAKSYSLGMKQKLGIALALLNRPRLIILDEPMNGLDPQATRDVRELVLKLSKKGTSFLISSHILGELEKIVDHFIILNKGKIIQAMSVEELNAGHSHYVMLTTTDNEKAKEVLTAAKYELQVDRSVKIKMSENADLANIIQVLYDNKIQINDVRHQENDMEESLLNLLDQKDGGKA</sequence>
<dbReference type="EMBL" id="SRRQ01000013">
    <property type="protein sequence ID" value="TWW10434.1"/>
    <property type="molecule type" value="Genomic_DNA"/>
</dbReference>
<keyword evidence="3" id="KW-0547">Nucleotide-binding</keyword>
<dbReference type="PROSITE" id="PS50893">
    <property type="entry name" value="ABC_TRANSPORTER_2"/>
    <property type="match status" value="1"/>
</dbReference>
<dbReference type="InterPro" id="IPR027417">
    <property type="entry name" value="P-loop_NTPase"/>
</dbReference>
<name>A0A5C6MBS7_9LACO</name>
<dbReference type="InterPro" id="IPR003593">
    <property type="entry name" value="AAA+_ATPase"/>
</dbReference>
<dbReference type="SMART" id="SM00382">
    <property type="entry name" value="AAA"/>
    <property type="match status" value="1"/>
</dbReference>
<keyword evidence="2" id="KW-0813">Transport</keyword>
<dbReference type="PANTHER" id="PTHR43335">
    <property type="entry name" value="ABC TRANSPORTER, ATP-BINDING PROTEIN"/>
    <property type="match status" value="1"/>
</dbReference>
<dbReference type="InterPro" id="IPR003439">
    <property type="entry name" value="ABC_transporter-like_ATP-bd"/>
</dbReference>
<dbReference type="PROSITE" id="PS00211">
    <property type="entry name" value="ABC_TRANSPORTER_1"/>
    <property type="match status" value="1"/>
</dbReference>
<evidence type="ECO:0000256" key="2">
    <source>
        <dbReference type="ARBA" id="ARBA00022448"/>
    </source>
</evidence>
<dbReference type="Pfam" id="PF00005">
    <property type="entry name" value="ABC_tran"/>
    <property type="match status" value="1"/>
</dbReference>
<evidence type="ECO:0000259" key="5">
    <source>
        <dbReference type="PROSITE" id="PS50893"/>
    </source>
</evidence>
<dbReference type="SUPFAM" id="SSF52540">
    <property type="entry name" value="P-loop containing nucleoside triphosphate hydrolases"/>
    <property type="match status" value="1"/>
</dbReference>
<reference evidence="6 7" key="1">
    <citation type="submission" date="2019-04" db="EMBL/GenBank/DDBJ databases">
        <title>In vitro growth and metabolic characteristics of meat-borne Lactobacillus algidus strains.</title>
        <authorList>
            <person name="Sade E."/>
            <person name="Per J."/>
            <person name="Tytti H."/>
            <person name="Johanna B.K."/>
        </authorList>
    </citation>
    <scope>NUCLEOTIDE SEQUENCE [LARGE SCALE GENOMIC DNA]</scope>
    <source>
        <strain evidence="6 7">LTS37-1</strain>
    </source>
</reference>
<dbReference type="Proteomes" id="UP000321659">
    <property type="component" value="Unassembled WGS sequence"/>
</dbReference>
<evidence type="ECO:0000256" key="1">
    <source>
        <dbReference type="ARBA" id="ARBA00005417"/>
    </source>
</evidence>
<feature type="domain" description="ABC transporter" evidence="5">
    <location>
        <begin position="5"/>
        <end position="229"/>
    </location>
</feature>
<comment type="similarity">
    <text evidence="1">Belongs to the ABC transporter superfamily.</text>
</comment>